<dbReference type="GO" id="GO:0006508">
    <property type="term" value="P:proteolysis"/>
    <property type="evidence" value="ECO:0007669"/>
    <property type="project" value="UniProtKB-KW"/>
</dbReference>
<keyword evidence="2" id="KW-0645">Protease</keyword>
<keyword evidence="2" id="KW-0378">Hydrolase</keyword>
<dbReference type="EMBL" id="OK040792">
    <property type="protein sequence ID" value="UDL16217.1"/>
    <property type="molecule type" value="Genomic_DNA"/>
</dbReference>
<feature type="compositionally biased region" description="Acidic residues" evidence="1">
    <location>
        <begin position="179"/>
        <end position="198"/>
    </location>
</feature>
<dbReference type="Proteomes" id="UP000827716">
    <property type="component" value="Segment"/>
</dbReference>
<sequence length="503" mass="53637">MSIFDALRQADARRRPDSDMTALTAYARRQGEVSTAFALAIADPPAEVEASDEAMPTTARWAGPIGMEDEMTGDARLIEGGALRWEVSPDAPLPMRYVRSDVGAHDGAEVVGSILSIERRPGGVIWAEGDFDMTTEGGREAYRAVRDKRQNGVSMDLDDVSFEIRVAGELFDAVEAMFEDEPEDEGAEPAEEDAPERDDEGRVTVAKINSDDEVMVTTDARVRASTIVAVPAFANARIDISSEEDAAEEAEEVEAEALVAAAAPLLPPAGWFAKADLDGPTALTVTKDGRVYGHLAVWGSCHISHSAGGKCVTPPNSPSDYAWFHTGALETAEGEMLSVGHLTMNTGHAGDGLDPAATLAHYDNTGTVAADVRAYEDQWGIQVVGGLRSTLSGEQVRAFRAAPLSGDWRRVGNALELVGALSVNVPGFGVPRPHGKVRQDNLVSLVASGIIVPVSEETAQGLSSGDIAYLRSFIDRSKRSELAGLAARRNRVKVATFARRRKG</sequence>
<protein>
    <submittedName>
        <fullName evidence="2">Capsid maturation protease</fullName>
    </submittedName>
</protein>
<organism evidence="2 3">
    <name type="scientific">Microbacterium phage Kozie</name>
    <dbReference type="NCBI Taxonomy" id="2885981"/>
    <lineage>
        <taxon>Viruses</taxon>
        <taxon>Duplodnaviria</taxon>
        <taxon>Heunggongvirae</taxon>
        <taxon>Uroviricota</taxon>
        <taxon>Caudoviricetes</taxon>
        <taxon>Kutznervirinae</taxon>
        <taxon>Kozievirus</taxon>
        <taxon>Kozievirus kozie</taxon>
    </lineage>
</organism>
<reference evidence="2" key="1">
    <citation type="submission" date="2021-09" db="EMBL/GenBank/DDBJ databases">
        <authorList>
            <person name="Colton S."/>
            <person name="McKinney A."/>
            <person name="Ashley L."/>
            <person name="Annie C."/>
            <person name="Elissa F."/>
            <person name="Lindsey D."/>
            <person name="Brady H."/>
            <person name="Batt M.A."/>
            <person name="Denae B."/>
            <person name="Molloy S.D."/>
            <person name="Garlena R.A."/>
            <person name="Russell D.A."/>
            <person name="Jacobs-Sera D."/>
            <person name="Hatfull G.F."/>
        </authorList>
    </citation>
    <scope>NUCLEOTIDE SEQUENCE</scope>
</reference>
<dbReference type="RefSeq" id="YP_010750749.1">
    <property type="nucleotide sequence ID" value="NC_073362.1"/>
</dbReference>
<accession>A0AAE9C355</accession>
<evidence type="ECO:0000313" key="3">
    <source>
        <dbReference type="Proteomes" id="UP000827716"/>
    </source>
</evidence>
<keyword evidence="3" id="KW-1185">Reference proteome</keyword>
<name>A0AAE9C355_9CAUD</name>
<evidence type="ECO:0000256" key="1">
    <source>
        <dbReference type="SAM" id="MobiDB-lite"/>
    </source>
</evidence>
<feature type="region of interest" description="Disordered" evidence="1">
    <location>
        <begin position="179"/>
        <end position="200"/>
    </location>
</feature>
<dbReference type="KEGG" id="vg:80004404"/>
<dbReference type="GO" id="GO:0008233">
    <property type="term" value="F:peptidase activity"/>
    <property type="evidence" value="ECO:0007669"/>
    <property type="project" value="UniProtKB-KW"/>
</dbReference>
<evidence type="ECO:0000313" key="2">
    <source>
        <dbReference type="EMBL" id="UDL16217.1"/>
    </source>
</evidence>
<gene>
    <name evidence="2" type="primary">21</name>
    <name evidence="2" type="ORF">SEA_KOZIE_21</name>
</gene>
<proteinExistence type="predicted"/>
<dbReference type="GeneID" id="80004404"/>